<evidence type="ECO:0000313" key="8">
    <source>
        <dbReference type="Proteomes" id="UP000242715"/>
    </source>
</evidence>
<evidence type="ECO:0000256" key="5">
    <source>
        <dbReference type="SAM" id="Phobius"/>
    </source>
</evidence>
<evidence type="ECO:0000256" key="3">
    <source>
        <dbReference type="ARBA" id="ARBA00022989"/>
    </source>
</evidence>
<comment type="subcellular location">
    <subcellularLocation>
        <location evidence="1">Endoplasmic reticulum membrane</location>
        <topology evidence="1">Multi-pass membrane protein</topology>
    </subcellularLocation>
</comment>
<dbReference type="InterPro" id="IPR016439">
    <property type="entry name" value="Lag1/Lac1-like"/>
</dbReference>
<dbReference type="EMBL" id="DF973206">
    <property type="protein sequence ID" value="GAU19944.1"/>
    <property type="molecule type" value="Genomic_DNA"/>
</dbReference>
<dbReference type="PANTHER" id="PTHR12560">
    <property type="entry name" value="LONGEVITY ASSURANCE FACTOR 1 LAG1"/>
    <property type="match status" value="1"/>
</dbReference>
<reference evidence="8" key="1">
    <citation type="journal article" date="2017" name="Front. Plant Sci.">
        <title>Climate Clever Clovers: New Paradigm to Reduce the Environmental Footprint of Ruminants by Breeding Low Methanogenic Forages Utilizing Haplotype Variation.</title>
        <authorList>
            <person name="Kaur P."/>
            <person name="Appels R."/>
            <person name="Bayer P.E."/>
            <person name="Keeble-Gagnere G."/>
            <person name="Wang J."/>
            <person name="Hirakawa H."/>
            <person name="Shirasawa K."/>
            <person name="Vercoe P."/>
            <person name="Stefanova K."/>
            <person name="Durmic Z."/>
            <person name="Nichols P."/>
            <person name="Revell C."/>
            <person name="Isobe S.N."/>
            <person name="Edwards D."/>
            <person name="Erskine W."/>
        </authorList>
    </citation>
    <scope>NUCLEOTIDE SEQUENCE [LARGE SCALE GENOMIC DNA]</scope>
    <source>
        <strain evidence="8">cv. Daliak</strain>
    </source>
</reference>
<dbReference type="Pfam" id="PF03798">
    <property type="entry name" value="TRAM_LAG1_CLN8"/>
    <property type="match status" value="1"/>
</dbReference>
<gene>
    <name evidence="7" type="ORF">TSUD_95490</name>
</gene>
<protein>
    <recommendedName>
        <fullName evidence="6">TLC domain-containing protein</fullName>
    </recommendedName>
</protein>
<dbReference type="Proteomes" id="UP000242715">
    <property type="component" value="Unassembled WGS sequence"/>
</dbReference>
<dbReference type="AlphaFoldDB" id="A0A2Z6LPS7"/>
<evidence type="ECO:0000313" key="7">
    <source>
        <dbReference type="EMBL" id="GAU19944.1"/>
    </source>
</evidence>
<proteinExistence type="predicted"/>
<evidence type="ECO:0000256" key="4">
    <source>
        <dbReference type="ARBA" id="ARBA00023136"/>
    </source>
</evidence>
<feature type="transmembrane region" description="Helical" evidence="5">
    <location>
        <begin position="113"/>
        <end position="133"/>
    </location>
</feature>
<name>A0A2Z6LPS7_TRISU</name>
<dbReference type="GO" id="GO:0050291">
    <property type="term" value="F:sphingosine N-acyltransferase activity"/>
    <property type="evidence" value="ECO:0007669"/>
    <property type="project" value="InterPro"/>
</dbReference>
<feature type="transmembrane region" description="Helical" evidence="5">
    <location>
        <begin position="167"/>
        <end position="194"/>
    </location>
</feature>
<evidence type="ECO:0000259" key="6">
    <source>
        <dbReference type="Pfam" id="PF03798"/>
    </source>
</evidence>
<evidence type="ECO:0000256" key="2">
    <source>
        <dbReference type="ARBA" id="ARBA00022692"/>
    </source>
</evidence>
<dbReference type="PANTHER" id="PTHR12560:SF0">
    <property type="entry name" value="LD18904P"/>
    <property type="match status" value="1"/>
</dbReference>
<keyword evidence="3 5" id="KW-1133">Transmembrane helix</keyword>
<feature type="transmembrane region" description="Helical" evidence="5">
    <location>
        <begin position="140"/>
        <end position="161"/>
    </location>
</feature>
<keyword evidence="2 5" id="KW-0812">Transmembrane</keyword>
<dbReference type="GO" id="GO:0046513">
    <property type="term" value="P:ceramide biosynthetic process"/>
    <property type="evidence" value="ECO:0007669"/>
    <property type="project" value="InterPro"/>
</dbReference>
<feature type="domain" description="TLC" evidence="6">
    <location>
        <begin position="65"/>
        <end position="175"/>
    </location>
</feature>
<accession>A0A2Z6LPS7</accession>
<sequence>MDLISTDNVVPNVSHFSVAIYFAFGSLAARFILDRFVFRWLAIRMLTKGNAPSRITKEMEVKISKCTESMWKLTYYATVEAFILKFTYREPYFTNSKLYFKDWPNQELKSPVVIYYMCQCGFYIYSIAAILGWETRRKDFAVMFSHHVITVILIGTSYLTSISMKTLAAAIVVLHSVGKTLRILMFNITVAAIAP</sequence>
<dbReference type="OrthoDB" id="537032at2759"/>
<keyword evidence="8" id="KW-1185">Reference proteome</keyword>
<feature type="transmembrane region" description="Helical" evidence="5">
    <location>
        <begin position="20"/>
        <end position="38"/>
    </location>
</feature>
<organism evidence="7 8">
    <name type="scientific">Trifolium subterraneum</name>
    <name type="common">Subterranean clover</name>
    <dbReference type="NCBI Taxonomy" id="3900"/>
    <lineage>
        <taxon>Eukaryota</taxon>
        <taxon>Viridiplantae</taxon>
        <taxon>Streptophyta</taxon>
        <taxon>Embryophyta</taxon>
        <taxon>Tracheophyta</taxon>
        <taxon>Spermatophyta</taxon>
        <taxon>Magnoliopsida</taxon>
        <taxon>eudicotyledons</taxon>
        <taxon>Gunneridae</taxon>
        <taxon>Pentapetalae</taxon>
        <taxon>rosids</taxon>
        <taxon>fabids</taxon>
        <taxon>Fabales</taxon>
        <taxon>Fabaceae</taxon>
        <taxon>Papilionoideae</taxon>
        <taxon>50 kb inversion clade</taxon>
        <taxon>NPAAA clade</taxon>
        <taxon>Hologalegina</taxon>
        <taxon>IRL clade</taxon>
        <taxon>Trifolieae</taxon>
        <taxon>Trifolium</taxon>
    </lineage>
</organism>
<evidence type="ECO:0000256" key="1">
    <source>
        <dbReference type="ARBA" id="ARBA00004477"/>
    </source>
</evidence>
<keyword evidence="4 5" id="KW-0472">Membrane</keyword>
<dbReference type="InterPro" id="IPR006634">
    <property type="entry name" value="TLC-dom"/>
</dbReference>
<dbReference type="GO" id="GO:0005789">
    <property type="term" value="C:endoplasmic reticulum membrane"/>
    <property type="evidence" value="ECO:0007669"/>
    <property type="project" value="UniProtKB-SubCell"/>
</dbReference>